<keyword evidence="2" id="KW-0732">Signal</keyword>
<dbReference type="GO" id="GO:0046559">
    <property type="term" value="F:alpha-glucuronidase activity"/>
    <property type="evidence" value="ECO:0007669"/>
    <property type="project" value="InterPro"/>
</dbReference>
<feature type="chain" id="PRO_5039723371" evidence="2">
    <location>
        <begin position="20"/>
        <end position="662"/>
    </location>
</feature>
<protein>
    <submittedName>
        <fullName evidence="4">DUF4838 domain-containing protein</fullName>
    </submittedName>
</protein>
<dbReference type="Proteomes" id="UP000824025">
    <property type="component" value="Unassembled WGS sequence"/>
</dbReference>
<keyword evidence="1" id="KW-0378">Hydrolase</keyword>
<evidence type="ECO:0000256" key="2">
    <source>
        <dbReference type="SAM" id="SignalP"/>
    </source>
</evidence>
<reference evidence="4" key="2">
    <citation type="submission" date="2021-04" db="EMBL/GenBank/DDBJ databases">
        <authorList>
            <person name="Gilroy R."/>
        </authorList>
    </citation>
    <scope>NUCLEOTIDE SEQUENCE</scope>
    <source>
        <strain evidence="4">CHK192-19661</strain>
    </source>
</reference>
<proteinExistence type="predicted"/>
<dbReference type="AlphaFoldDB" id="A0A9D2D615"/>
<feature type="domain" description="Alpha glucuronidase N-terminal" evidence="3">
    <location>
        <begin position="51"/>
        <end position="147"/>
    </location>
</feature>
<feature type="signal peptide" evidence="2">
    <location>
        <begin position="1"/>
        <end position="19"/>
    </location>
</feature>
<reference evidence="4" key="1">
    <citation type="journal article" date="2021" name="PeerJ">
        <title>Extensive microbial diversity within the chicken gut microbiome revealed by metagenomics and culture.</title>
        <authorList>
            <person name="Gilroy R."/>
            <person name="Ravi A."/>
            <person name="Getino M."/>
            <person name="Pursley I."/>
            <person name="Horton D.L."/>
            <person name="Alikhan N.F."/>
            <person name="Baker D."/>
            <person name="Gharbi K."/>
            <person name="Hall N."/>
            <person name="Watson M."/>
            <person name="Adriaenssens E.M."/>
            <person name="Foster-Nyarko E."/>
            <person name="Jarju S."/>
            <person name="Secka A."/>
            <person name="Antonio M."/>
            <person name="Oren A."/>
            <person name="Chaudhuri R.R."/>
            <person name="La Ragione R."/>
            <person name="Hildebrand F."/>
            <person name="Pallen M.J."/>
        </authorList>
    </citation>
    <scope>NUCLEOTIDE SEQUENCE</scope>
    <source>
        <strain evidence="4">CHK192-19661</strain>
    </source>
</reference>
<dbReference type="Pfam" id="PF16126">
    <property type="entry name" value="DUF4838"/>
    <property type="match status" value="2"/>
</dbReference>
<evidence type="ECO:0000313" key="5">
    <source>
        <dbReference type="Proteomes" id="UP000824025"/>
    </source>
</evidence>
<name>A0A9D2D615_9FIRM</name>
<evidence type="ECO:0000313" key="4">
    <source>
        <dbReference type="EMBL" id="HIZ09256.1"/>
    </source>
</evidence>
<dbReference type="InterPro" id="IPR032287">
    <property type="entry name" value="DUF4838"/>
</dbReference>
<evidence type="ECO:0000256" key="1">
    <source>
        <dbReference type="ARBA" id="ARBA00022801"/>
    </source>
</evidence>
<dbReference type="EMBL" id="DXCF01000010">
    <property type="protein sequence ID" value="HIZ09256.1"/>
    <property type="molecule type" value="Genomic_DNA"/>
</dbReference>
<dbReference type="Gene3D" id="3.30.379.10">
    <property type="entry name" value="Chitobiase/beta-hexosaminidase domain 2-like"/>
    <property type="match status" value="1"/>
</dbReference>
<dbReference type="PANTHER" id="PTHR47406">
    <property type="entry name" value="COAGULATION FACTOR 5/8 TYPE, C-TERMINAL"/>
    <property type="match status" value="1"/>
</dbReference>
<comment type="caution">
    <text evidence="4">The sequence shown here is derived from an EMBL/GenBank/DDBJ whole genome shotgun (WGS) entry which is preliminary data.</text>
</comment>
<dbReference type="Pfam" id="PF03648">
    <property type="entry name" value="Glyco_hydro_67N"/>
    <property type="match status" value="1"/>
</dbReference>
<dbReference type="SUPFAM" id="SSF55545">
    <property type="entry name" value="beta-N-acetylhexosaminidase-like domain"/>
    <property type="match status" value="1"/>
</dbReference>
<organism evidence="4 5">
    <name type="scientific">Candidatus Borkfalkia avicola</name>
    <dbReference type="NCBI Taxonomy" id="2838503"/>
    <lineage>
        <taxon>Bacteria</taxon>
        <taxon>Bacillati</taxon>
        <taxon>Bacillota</taxon>
        <taxon>Clostridia</taxon>
        <taxon>Christensenellales</taxon>
        <taxon>Christensenellaceae</taxon>
        <taxon>Candidatus Borkfalkia</taxon>
    </lineage>
</organism>
<dbReference type="InterPro" id="IPR005154">
    <property type="entry name" value="Glyco_hydro_67_aGlcAse_N"/>
</dbReference>
<accession>A0A9D2D615</accession>
<sequence>MKKIICFVLALLLCCSAVACKPQESGGDTGGEIPDTSTYLVENGASEYKIVIPAQATATEEFAASELAQFFADCVGEEPQTVTDDSVEADLGGKYLSVGDTSLYEKSGMTLDRAELGTDGYKILTEGNTVIMNAAGENGKMYAVYEFLKNNLGVNFYAADEISTPAADDVFLKDFDMTDIPDFRGRDVHYYSFFYNINPNFAVRMRLTSRRTIFSEENGEGSPWSSLWAHEQFKILPYEEYGASHEDWYVYNEAGKPISLCWTDTDLQAQFIENLKKFIDAEPDKIFFSIAQEDGAVIGEGECDCAECVASDARYTHPGTMMRFNNAIARAIKQAYPDREIYLVAFAYQGTIEAPVVRDAQGNIVLDENGKAQPVDPSVVGEDNVIIRYAPLYNCYSHDFMDEVCNEQVVHMSQHSAKPRDAIIGWSAVVQHMAAWNYCTAFGAYPVNFNNFSTIQQNYRTMRDYGFIDVLDQGPSDTTGTPLESLRIYVQSQLMWDVDRDFNALVDDFMNNYYKDAAAEMKEYYEYVRLHYAYLEATCEDRNGFHFIPSGAGFSQRIVDEDYFPLETLNNFKEILDRALAKANAVEDAQLRETLVRRVEAETLQYRYLQLELYRDHYAQLGDGVLASMIDEFESVCAASGLTHYGENKPMQEKLTEWRNEL</sequence>
<dbReference type="InterPro" id="IPR029018">
    <property type="entry name" value="Hex-like_dom2"/>
</dbReference>
<gene>
    <name evidence="4" type="ORF">H9726_02085</name>
</gene>
<dbReference type="PANTHER" id="PTHR47406:SF2">
    <property type="entry name" value="ALPHA GLUCURONIDASE N-TERMINAL DOMAIN-CONTAINING PROTEIN"/>
    <property type="match status" value="1"/>
</dbReference>
<evidence type="ECO:0000259" key="3">
    <source>
        <dbReference type="Pfam" id="PF03648"/>
    </source>
</evidence>
<dbReference type="PROSITE" id="PS51257">
    <property type="entry name" value="PROKAR_LIPOPROTEIN"/>
    <property type="match status" value="1"/>
</dbReference>
<dbReference type="GO" id="GO:0045493">
    <property type="term" value="P:xylan catabolic process"/>
    <property type="evidence" value="ECO:0007669"/>
    <property type="project" value="InterPro"/>
</dbReference>